<dbReference type="SMART" id="SM00642">
    <property type="entry name" value="Aamy"/>
    <property type="match status" value="1"/>
</dbReference>
<dbReference type="InterPro" id="IPR019492">
    <property type="entry name" value="Cyclo-malto-dextrinase_C"/>
</dbReference>
<feature type="signal peptide" evidence="3">
    <location>
        <begin position="1"/>
        <end position="21"/>
    </location>
</feature>
<dbReference type="PANTHER" id="PTHR10357:SF210">
    <property type="entry name" value="MALTODEXTRIN GLUCOSIDASE"/>
    <property type="match status" value="1"/>
</dbReference>
<comment type="caution">
    <text evidence="5">The sequence shown here is derived from an EMBL/GenBank/DDBJ whole genome shotgun (WGS) entry which is preliminary data.</text>
</comment>
<keyword evidence="1" id="KW-0378">Hydrolase</keyword>
<feature type="chain" id="PRO_5014820272" evidence="3">
    <location>
        <begin position="22"/>
        <end position="616"/>
    </location>
</feature>
<dbReference type="InterPro" id="IPR006047">
    <property type="entry name" value="GH13_cat_dom"/>
</dbReference>
<dbReference type="Gene3D" id="3.20.20.80">
    <property type="entry name" value="Glycosidases"/>
    <property type="match status" value="1"/>
</dbReference>
<evidence type="ECO:0000313" key="6">
    <source>
        <dbReference type="Proteomes" id="UP000233618"/>
    </source>
</evidence>
<dbReference type="AlphaFoldDB" id="A0A2N3I1A3"/>
<evidence type="ECO:0000313" key="5">
    <source>
        <dbReference type="EMBL" id="PKQ64047.1"/>
    </source>
</evidence>
<dbReference type="PANTHER" id="PTHR10357">
    <property type="entry name" value="ALPHA-AMYLASE FAMILY MEMBER"/>
    <property type="match status" value="1"/>
</dbReference>
<dbReference type="Pfam" id="PF10438">
    <property type="entry name" value="Cyc-maltodext_C"/>
    <property type="match status" value="1"/>
</dbReference>
<dbReference type="Gene3D" id="2.60.40.10">
    <property type="entry name" value="Immunoglobulins"/>
    <property type="match status" value="1"/>
</dbReference>
<name>A0A2N3I1A3_9BACT</name>
<gene>
    <name evidence="5" type="ORF">BZG01_15235</name>
</gene>
<dbReference type="InterPro" id="IPR013783">
    <property type="entry name" value="Ig-like_fold"/>
</dbReference>
<dbReference type="SUPFAM" id="SSF51445">
    <property type="entry name" value="(Trans)glycosidases"/>
    <property type="match status" value="1"/>
</dbReference>
<evidence type="ECO:0000256" key="1">
    <source>
        <dbReference type="ARBA" id="ARBA00022801"/>
    </source>
</evidence>
<dbReference type="CDD" id="cd11340">
    <property type="entry name" value="AmyAc_bac_CMD_like_3"/>
    <property type="match status" value="1"/>
</dbReference>
<proteinExistence type="predicted"/>
<dbReference type="Pfam" id="PF00128">
    <property type="entry name" value="Alpha-amylase"/>
    <property type="match status" value="1"/>
</dbReference>
<dbReference type="InterPro" id="IPR014756">
    <property type="entry name" value="Ig_E-set"/>
</dbReference>
<dbReference type="InterPro" id="IPR013780">
    <property type="entry name" value="Glyco_hydro_b"/>
</dbReference>
<feature type="domain" description="Glycosyl hydrolase family 13 catalytic" evidence="4">
    <location>
        <begin position="131"/>
        <end position="528"/>
    </location>
</feature>
<keyword evidence="6" id="KW-1185">Reference proteome</keyword>
<dbReference type="Pfam" id="PF09087">
    <property type="entry name" value="Cyc-maltodext_N"/>
    <property type="match status" value="1"/>
</dbReference>
<keyword evidence="5" id="KW-0456">Lyase</keyword>
<evidence type="ECO:0000256" key="3">
    <source>
        <dbReference type="SAM" id="SignalP"/>
    </source>
</evidence>
<dbReference type="SUPFAM" id="SSF81296">
    <property type="entry name" value="E set domains"/>
    <property type="match status" value="1"/>
</dbReference>
<dbReference type="Proteomes" id="UP000233618">
    <property type="component" value="Unassembled WGS sequence"/>
</dbReference>
<keyword evidence="3" id="KW-0732">Signal</keyword>
<reference evidence="5 6" key="1">
    <citation type="journal article" date="2017" name="Front. Microbiol.">
        <title>Labilibaculum manganireducens gen. nov., sp. nov. and Labilibaculum filiforme sp. nov., Novel Bacteroidetes Isolated from Subsurface Sediments of the Baltic Sea.</title>
        <authorList>
            <person name="Vandieken V."/>
            <person name="Marshall I.P."/>
            <person name="Niemann H."/>
            <person name="Engelen B."/>
            <person name="Cypionka H."/>
        </authorList>
    </citation>
    <scope>NUCLEOTIDE SEQUENCE [LARGE SCALE GENOMIC DNA]</scope>
    <source>
        <strain evidence="5 6">59.10-2M</strain>
    </source>
</reference>
<organism evidence="5 6">
    <name type="scientific">Labilibaculum manganireducens</name>
    <dbReference type="NCBI Taxonomy" id="1940525"/>
    <lineage>
        <taxon>Bacteria</taxon>
        <taxon>Pseudomonadati</taxon>
        <taxon>Bacteroidota</taxon>
        <taxon>Bacteroidia</taxon>
        <taxon>Marinilabiliales</taxon>
        <taxon>Marinifilaceae</taxon>
        <taxon>Labilibaculum</taxon>
    </lineage>
</organism>
<dbReference type="InterPro" id="IPR015171">
    <property type="entry name" value="Cyc-maltodext_N"/>
</dbReference>
<protein>
    <submittedName>
        <fullName evidence="5">Alpha-amlyase</fullName>
    </submittedName>
</protein>
<dbReference type="InterPro" id="IPR017853">
    <property type="entry name" value="GH"/>
</dbReference>
<dbReference type="EMBL" id="MVDE01000026">
    <property type="protein sequence ID" value="PKQ64047.1"/>
    <property type="molecule type" value="Genomic_DNA"/>
</dbReference>
<evidence type="ECO:0000256" key="2">
    <source>
        <dbReference type="ARBA" id="ARBA00023295"/>
    </source>
</evidence>
<dbReference type="GO" id="GO:0016829">
    <property type="term" value="F:lyase activity"/>
    <property type="evidence" value="ECO:0007669"/>
    <property type="project" value="UniProtKB-KW"/>
</dbReference>
<dbReference type="GO" id="GO:0005975">
    <property type="term" value="P:carbohydrate metabolic process"/>
    <property type="evidence" value="ECO:0007669"/>
    <property type="project" value="InterPro"/>
</dbReference>
<dbReference type="RefSeq" id="WP_101310708.1">
    <property type="nucleotide sequence ID" value="NZ_MVDE01000026.1"/>
</dbReference>
<evidence type="ECO:0000259" key="4">
    <source>
        <dbReference type="SMART" id="SM00642"/>
    </source>
</evidence>
<dbReference type="GO" id="GO:0016798">
    <property type="term" value="F:hydrolase activity, acting on glycosyl bonds"/>
    <property type="evidence" value="ECO:0007669"/>
    <property type="project" value="UniProtKB-KW"/>
</dbReference>
<accession>A0A2N3I1A3</accession>
<sequence>MKRILMIFLTVLLIGSSSAYAKYKIDHLEPSFWWTGMKNTSLQLLINGENIADLQPEVNYAGVSIMKVSRVANENYLFVDLKLSEITKAGSFDILFKKGAKTILKYEYQLLERKAGSAERVSYTPADVMYLITPDRFANGNMANDNVEGLPEGLDREQKDGRHGGDIQGIIDHLDYISDMGFTSIWSTPLLENNQTTYSYHGYAITDYYQIDPRFGTNEDYRKFSKEARKKGIGIIMDIVLNHCGSEHWWMKDLPSTDWINNEGKFTSCSHKRTTVQDQYASKEDLKQFSDGWFVESMPDLNQRNEFMSKYLIQNTIWWIEYADLYGLRVDTYPYSDSEFLIEWNRRILEEYPNLNIVGEEWSTNPAIVSYWQKGKENKNGYVSNLPSLMDFPLQNALVEGLTEEDTWGTGFIKLYEILVNDVQYPNPNNLVIFPDNHDMARVFNQLNKDYNLYRMAMAYILTMRGIPQIYYGTEILANSNAGGDHGLLRMDFPGGWEGDEVNAFTGKGLSTQEKEAQNYLKKLLNWRKTSSVIHKGKLMHYTPEHGIYSYFRYTGKEKVMVILNKNTESVHLQTERYHEMLKGNETAKDIISGKIIQMNEGIEVPARSAIILEIK</sequence>
<dbReference type="SUPFAM" id="SSF51011">
    <property type="entry name" value="Glycosyl hydrolase domain"/>
    <property type="match status" value="1"/>
</dbReference>
<dbReference type="Gene3D" id="2.60.40.1180">
    <property type="entry name" value="Golgi alpha-mannosidase II"/>
    <property type="match status" value="1"/>
</dbReference>
<keyword evidence="2" id="KW-0326">Glycosidase</keyword>